<dbReference type="Gene3D" id="3.30.2350.10">
    <property type="entry name" value="Pseudouridine synthase"/>
    <property type="match status" value="1"/>
</dbReference>
<dbReference type="CDD" id="cd00165">
    <property type="entry name" value="S4"/>
    <property type="match status" value="1"/>
</dbReference>
<dbReference type="CDD" id="cd02869">
    <property type="entry name" value="PseudoU_synth_RluA_like"/>
    <property type="match status" value="1"/>
</dbReference>
<reference evidence="7" key="1">
    <citation type="journal article" date="2009" name="Environ. Microbiol.">
        <title>Contribution of mobile genetic elements to Desulfovibrio vulgaris genome plasticity.</title>
        <authorList>
            <person name="Walker C.B."/>
            <person name="Stolyar S."/>
            <person name="Chivian D."/>
            <person name="Pinel N."/>
            <person name="Gabster J.A."/>
            <person name="Dehal P.S."/>
            <person name="He Z."/>
            <person name="Yang Z.K."/>
            <person name="Yen H.C."/>
            <person name="Zhou J."/>
            <person name="Wall J.D."/>
            <person name="Hazen T.C."/>
            <person name="Arkin A.P."/>
            <person name="Stahl D.A."/>
        </authorList>
    </citation>
    <scope>NUCLEOTIDE SEQUENCE [LARGE SCALE GENOMIC DNA]</scope>
    <source>
        <strain evidence="7">DP4</strain>
    </source>
</reference>
<evidence type="ECO:0000256" key="2">
    <source>
        <dbReference type="ARBA" id="ARBA00023235"/>
    </source>
</evidence>
<dbReference type="Proteomes" id="UP000009173">
    <property type="component" value="Chromosome"/>
</dbReference>
<dbReference type="EMBL" id="CP000527">
    <property type="protein sequence ID" value="ABM27220.1"/>
    <property type="molecule type" value="Genomic_DNA"/>
</dbReference>
<evidence type="ECO:0000259" key="5">
    <source>
        <dbReference type="Pfam" id="PF00849"/>
    </source>
</evidence>
<dbReference type="RefSeq" id="WP_011791456.1">
    <property type="nucleotide sequence ID" value="NC_008751.1"/>
</dbReference>
<dbReference type="AlphaFoldDB" id="A0A0H3A5F8"/>
<dbReference type="EC" id="5.4.99.-" evidence="6"/>
<evidence type="ECO:0000256" key="1">
    <source>
        <dbReference type="ARBA" id="ARBA00010876"/>
    </source>
</evidence>
<organism evidence="6 7">
    <name type="scientific">Nitratidesulfovibrio vulgaris (strain DP4)</name>
    <name type="common">Desulfovibrio vulgaris</name>
    <dbReference type="NCBI Taxonomy" id="391774"/>
    <lineage>
        <taxon>Bacteria</taxon>
        <taxon>Pseudomonadati</taxon>
        <taxon>Thermodesulfobacteriota</taxon>
        <taxon>Desulfovibrionia</taxon>
        <taxon>Desulfovibrionales</taxon>
        <taxon>Desulfovibrionaceae</taxon>
        <taxon>Nitratidesulfovibrio</taxon>
    </lineage>
</organism>
<accession>A0A0H3A5F8</accession>
<comment type="similarity">
    <text evidence="1">Belongs to the pseudouridine synthase RluA family.</text>
</comment>
<feature type="compositionally biased region" description="Acidic residues" evidence="4">
    <location>
        <begin position="374"/>
        <end position="383"/>
    </location>
</feature>
<dbReference type="InterPro" id="IPR020103">
    <property type="entry name" value="PsdUridine_synth_cat_dom_sf"/>
</dbReference>
<dbReference type="PROSITE" id="PS01129">
    <property type="entry name" value="PSI_RLU"/>
    <property type="match status" value="1"/>
</dbReference>
<dbReference type="GO" id="GO:0160141">
    <property type="term" value="F:23S rRNA pseudouridine(955/2504/2580) synthase activity"/>
    <property type="evidence" value="ECO:0007669"/>
    <property type="project" value="UniProtKB-EC"/>
</dbReference>
<dbReference type="GO" id="GO:0000455">
    <property type="term" value="P:enzyme-directed rRNA pseudouridine synthesis"/>
    <property type="evidence" value="ECO:0007669"/>
    <property type="project" value="TreeGrafter"/>
</dbReference>
<keyword evidence="3" id="KW-0694">RNA-binding</keyword>
<protein>
    <submittedName>
        <fullName evidence="6">Ribosomal large subunit pseudouridine synthase C</fullName>
        <ecNumber evidence="6">5.4.99.-</ecNumber>
    </submittedName>
</protein>
<dbReference type="GO" id="GO:0003723">
    <property type="term" value="F:RNA binding"/>
    <property type="evidence" value="ECO:0007669"/>
    <property type="project" value="UniProtKB-KW"/>
</dbReference>
<feature type="domain" description="Pseudouridine synthase RsuA/RluA-like" evidence="5">
    <location>
        <begin position="138"/>
        <end position="289"/>
    </location>
</feature>
<dbReference type="PANTHER" id="PTHR21600">
    <property type="entry name" value="MITOCHONDRIAL RNA PSEUDOURIDINE SYNTHASE"/>
    <property type="match status" value="1"/>
</dbReference>
<evidence type="ECO:0000256" key="3">
    <source>
        <dbReference type="PROSITE-ProRule" id="PRU00182"/>
    </source>
</evidence>
<evidence type="ECO:0000256" key="4">
    <source>
        <dbReference type="SAM" id="MobiDB-lite"/>
    </source>
</evidence>
<gene>
    <name evidence="6" type="ordered locus">Dvul_0196</name>
</gene>
<feature type="region of interest" description="Disordered" evidence="4">
    <location>
        <begin position="353"/>
        <end position="390"/>
    </location>
</feature>
<dbReference type="SUPFAM" id="SSF55120">
    <property type="entry name" value="Pseudouridine synthase"/>
    <property type="match status" value="1"/>
</dbReference>
<sequence>MPPQAIVVTREEAGQKLLQFLARRFALPQAMLHRWIRSGQVRRNGGRCKPFDRLEMGDEVRVPPFAASMSERADVGPVSASSDAVRNVPDAAASRPAPSRHDRDGHDAMQPSRQRRPKADTSLQPARPLPPVVAETPDLFIFDKPAGLAVHPGTGHTDSLTTRLAQHFAKAPFMPTPAHRLDRDTSGLLLVARSYAMLRTLHEAFASHDALVKEYLAWVAGCWQPAAPVTLHDRLSKGAEASGFERVASDDEGAEAACTVRCLLREQHRSLLLVTLHTGRTHQIRVQLSRRGHPLLGDRKYGGPPRMGGFLLHAVRLCLPSGVVHTLLPRWTGNDALPQGFILPEPLGPVPASAIHADSACPCPRAPSDRDEGPDREEADTDTVTEGRDA</sequence>
<dbReference type="PROSITE" id="PS50889">
    <property type="entry name" value="S4"/>
    <property type="match status" value="1"/>
</dbReference>
<dbReference type="InterPro" id="IPR036986">
    <property type="entry name" value="S4_RNA-bd_sf"/>
</dbReference>
<keyword evidence="2 6" id="KW-0413">Isomerase</keyword>
<dbReference type="InterPro" id="IPR006224">
    <property type="entry name" value="PsdUridine_synth_RluA-like_CS"/>
</dbReference>
<feature type="region of interest" description="Disordered" evidence="4">
    <location>
        <begin position="68"/>
        <end position="130"/>
    </location>
</feature>
<dbReference type="HOGENOM" id="CLU_016902_1_2_7"/>
<dbReference type="InterPro" id="IPR050188">
    <property type="entry name" value="RluA_PseudoU_synthase"/>
</dbReference>
<dbReference type="PANTHER" id="PTHR21600:SF92">
    <property type="entry name" value="RIBOSOMAL LARGE SUBUNIT PSEUDOURIDINE SYNTHASE C"/>
    <property type="match status" value="1"/>
</dbReference>
<dbReference type="KEGG" id="dvl:Dvul_0196"/>
<dbReference type="Pfam" id="PF00849">
    <property type="entry name" value="PseudoU_synth_2"/>
    <property type="match status" value="1"/>
</dbReference>
<evidence type="ECO:0000313" key="6">
    <source>
        <dbReference type="EMBL" id="ABM27220.1"/>
    </source>
</evidence>
<name>A0A0H3A5F8_NITV4</name>
<evidence type="ECO:0000313" key="7">
    <source>
        <dbReference type="Proteomes" id="UP000009173"/>
    </source>
</evidence>
<proteinExistence type="inferred from homology"/>
<dbReference type="Gene3D" id="3.10.290.10">
    <property type="entry name" value="RNA-binding S4 domain"/>
    <property type="match status" value="1"/>
</dbReference>
<dbReference type="InterPro" id="IPR006145">
    <property type="entry name" value="PsdUridine_synth_RsuA/RluA"/>
</dbReference>